<feature type="transmembrane region" description="Helical" evidence="10">
    <location>
        <begin position="26"/>
        <end position="48"/>
    </location>
</feature>
<evidence type="ECO:0000256" key="1">
    <source>
        <dbReference type="ARBA" id="ARBA00004651"/>
    </source>
</evidence>
<dbReference type="GO" id="GO:0015648">
    <property type="term" value="F:lipid-linked peptidoglycan transporter activity"/>
    <property type="evidence" value="ECO:0007669"/>
    <property type="project" value="TreeGrafter"/>
</dbReference>
<evidence type="ECO:0000256" key="3">
    <source>
        <dbReference type="ARBA" id="ARBA00022692"/>
    </source>
</evidence>
<evidence type="ECO:0000256" key="8">
    <source>
        <dbReference type="ARBA" id="ARBA00060041"/>
    </source>
</evidence>
<accession>A0A1Y5SR15</accession>
<feature type="transmembrane region" description="Helical" evidence="10">
    <location>
        <begin position="94"/>
        <end position="117"/>
    </location>
</feature>
<dbReference type="GO" id="GO:0008360">
    <property type="term" value="P:regulation of cell shape"/>
    <property type="evidence" value="ECO:0007669"/>
    <property type="project" value="UniProtKB-KW"/>
</dbReference>
<feature type="transmembrane region" description="Helical" evidence="10">
    <location>
        <begin position="484"/>
        <end position="510"/>
    </location>
</feature>
<feature type="transmembrane region" description="Helical" evidence="10">
    <location>
        <begin position="318"/>
        <end position="336"/>
    </location>
</feature>
<keyword evidence="5" id="KW-0573">Peptidoglycan synthesis</keyword>
<dbReference type="RefSeq" id="WP_159453140.1">
    <property type="nucleotide sequence ID" value="NZ_FWFT01000003.1"/>
</dbReference>
<evidence type="ECO:0000256" key="2">
    <source>
        <dbReference type="ARBA" id="ARBA00022475"/>
    </source>
</evidence>
<dbReference type="GO" id="GO:0034204">
    <property type="term" value="P:lipid translocation"/>
    <property type="evidence" value="ECO:0007669"/>
    <property type="project" value="TreeGrafter"/>
</dbReference>
<evidence type="ECO:0000256" key="4">
    <source>
        <dbReference type="ARBA" id="ARBA00022960"/>
    </source>
</evidence>
<feature type="transmembrane region" description="Helical" evidence="10">
    <location>
        <begin position="419"/>
        <end position="438"/>
    </location>
</feature>
<evidence type="ECO:0000313" key="12">
    <source>
        <dbReference type="Proteomes" id="UP000193623"/>
    </source>
</evidence>
<proteinExistence type="inferred from homology"/>
<dbReference type="Proteomes" id="UP000193623">
    <property type="component" value="Unassembled WGS sequence"/>
</dbReference>
<comment type="subcellular location">
    <subcellularLocation>
        <location evidence="1">Cell membrane</location>
        <topology evidence="1">Multi-pass membrane protein</topology>
    </subcellularLocation>
</comment>
<evidence type="ECO:0000256" key="6">
    <source>
        <dbReference type="ARBA" id="ARBA00022989"/>
    </source>
</evidence>
<feature type="transmembrane region" description="Helical" evidence="10">
    <location>
        <begin position="356"/>
        <end position="382"/>
    </location>
</feature>
<reference evidence="11 12" key="1">
    <citation type="submission" date="2017-03" db="EMBL/GenBank/DDBJ databases">
        <authorList>
            <person name="Afonso C.L."/>
            <person name="Miller P.J."/>
            <person name="Scott M.A."/>
            <person name="Spackman E."/>
            <person name="Goraichik I."/>
            <person name="Dimitrov K.M."/>
            <person name="Suarez D.L."/>
            <person name="Swayne D.E."/>
        </authorList>
    </citation>
    <scope>NUCLEOTIDE SEQUENCE [LARGE SCALE GENOMIC DNA]</scope>
    <source>
        <strain evidence="11 12">CECT 8397</strain>
    </source>
</reference>
<keyword evidence="3 10" id="KW-0812">Transmembrane</keyword>
<feature type="transmembrane region" description="Helical" evidence="10">
    <location>
        <begin position="162"/>
        <end position="179"/>
    </location>
</feature>
<keyword evidence="6 10" id="KW-1133">Transmembrane helix</keyword>
<dbReference type="OrthoDB" id="9804143at2"/>
<dbReference type="EMBL" id="FWFT01000003">
    <property type="protein sequence ID" value="SLN45995.1"/>
    <property type="molecule type" value="Genomic_DNA"/>
</dbReference>
<keyword evidence="7 10" id="KW-0472">Membrane</keyword>
<keyword evidence="12" id="KW-1185">Reference proteome</keyword>
<keyword evidence="4" id="KW-0133">Cell shape</keyword>
<dbReference type="GO" id="GO:0009252">
    <property type="term" value="P:peptidoglycan biosynthetic process"/>
    <property type="evidence" value="ECO:0007669"/>
    <property type="project" value="UniProtKB-KW"/>
</dbReference>
<feature type="transmembrane region" description="Helical" evidence="10">
    <location>
        <begin position="458"/>
        <end position="478"/>
    </location>
</feature>
<protein>
    <submittedName>
        <fullName evidence="11">Putative peptidoglycan biosynthesis protein MurJ</fullName>
    </submittedName>
</protein>
<organism evidence="11 12">
    <name type="scientific">Pseudooctadecabacter jejudonensis</name>
    <dbReference type="NCBI Taxonomy" id="1391910"/>
    <lineage>
        <taxon>Bacteria</taxon>
        <taxon>Pseudomonadati</taxon>
        <taxon>Pseudomonadota</taxon>
        <taxon>Alphaproteobacteria</taxon>
        <taxon>Rhodobacterales</taxon>
        <taxon>Paracoccaceae</taxon>
        <taxon>Pseudooctadecabacter</taxon>
    </lineage>
</organism>
<comment type="function">
    <text evidence="8">Involved in peptidoglycan biosynthesis. Transports lipid-linked peptidoglycan precursors from the inner to the outer leaflet of the cytoplasmic membrane.</text>
</comment>
<dbReference type="InterPro" id="IPR051050">
    <property type="entry name" value="Lipid_II_flippase_MurJ/MviN"/>
</dbReference>
<keyword evidence="2" id="KW-1003">Cell membrane</keyword>
<gene>
    <name evidence="11" type="primary">murJ_1</name>
    <name evidence="11" type="ORF">PSJ8397_02412</name>
</gene>
<feature type="transmembrane region" description="Helical" evidence="10">
    <location>
        <begin position="185"/>
        <end position="204"/>
    </location>
</feature>
<dbReference type="InterPro" id="IPR004268">
    <property type="entry name" value="MurJ"/>
</dbReference>
<comment type="similarity">
    <text evidence="9">Belongs to the MurJ/MviN family.</text>
</comment>
<evidence type="ECO:0000256" key="7">
    <source>
        <dbReference type="ARBA" id="ARBA00023136"/>
    </source>
</evidence>
<evidence type="ECO:0000313" key="11">
    <source>
        <dbReference type="EMBL" id="SLN45995.1"/>
    </source>
</evidence>
<sequence>MVKTVSTALSVTRVLALRLVGIVLSFAATFGVAFLFGATTATDAFFLVRRTIGSWTLLADSFSEAIFVPDLVAKGRETSLRHVLDGTLRLERRFLAVGLVFAVLLLVFPQFIVGLIAPGLDPATGKKAAQFFAIVAISLPLILSTSLIGATLQSLRLFSLPVAARLLPRVLILLALLTVPFGGGISWVVVGLLVGHVLTAVVIYRARSKLMREAELTEAVADTAPNPARFADTRNRVIATIALSLYFLLSTLSESYFASFLAVGTITALSLGQRISTIATVEVVKSILSVNYTDFSELAVASPTPAQAEALRASIAQAIRLALFCVAPLALGLAALSEPVSLVLLANGNFAPDSALLVASFIVYFSISTVVNTPASILDAVILSSRAQPIARHYVITSAVALSIRIAICMLLLPVMGVAAIGLAAIAGPLVFLVFNAVRVRGIVGPVLDPDQTRHLAVIFVAAILASALSYAGYSTLFAGADTLWAIVGLGLGFGALGLVYMALCAAFRLPEALAILRKLGLSPSVARPE</sequence>
<evidence type="ECO:0000256" key="10">
    <source>
        <dbReference type="SAM" id="Phobius"/>
    </source>
</evidence>
<evidence type="ECO:0000256" key="9">
    <source>
        <dbReference type="ARBA" id="ARBA00061532"/>
    </source>
</evidence>
<feature type="transmembrane region" description="Helical" evidence="10">
    <location>
        <begin position="129"/>
        <end position="150"/>
    </location>
</feature>
<dbReference type="Pfam" id="PF03023">
    <property type="entry name" value="MurJ"/>
    <property type="match status" value="1"/>
</dbReference>
<dbReference type="PANTHER" id="PTHR47019">
    <property type="entry name" value="LIPID II FLIPPASE MURJ"/>
    <property type="match status" value="1"/>
</dbReference>
<feature type="transmembrane region" description="Helical" evidence="10">
    <location>
        <begin position="394"/>
        <end position="413"/>
    </location>
</feature>
<dbReference type="PANTHER" id="PTHR47019:SF1">
    <property type="entry name" value="LIPID II FLIPPASE MURJ"/>
    <property type="match status" value="1"/>
</dbReference>
<dbReference type="GO" id="GO:0005886">
    <property type="term" value="C:plasma membrane"/>
    <property type="evidence" value="ECO:0007669"/>
    <property type="project" value="UniProtKB-SubCell"/>
</dbReference>
<dbReference type="AlphaFoldDB" id="A0A1Y5SR15"/>
<name>A0A1Y5SR15_9RHOB</name>
<evidence type="ECO:0000256" key="5">
    <source>
        <dbReference type="ARBA" id="ARBA00022984"/>
    </source>
</evidence>